<accession>A0ACB8YRR7</accession>
<name>A0ACB8YRR7_9ASTR</name>
<protein>
    <submittedName>
        <fullName evidence="1">Uncharacterized protein</fullName>
    </submittedName>
</protein>
<evidence type="ECO:0000313" key="1">
    <source>
        <dbReference type="EMBL" id="KAI3686695.1"/>
    </source>
</evidence>
<proteinExistence type="predicted"/>
<reference evidence="1 2" key="2">
    <citation type="journal article" date="2022" name="Mol. Ecol. Resour.">
        <title>The genomes of chicory, endive, great burdock and yacon provide insights into Asteraceae paleo-polyploidization history and plant inulin production.</title>
        <authorList>
            <person name="Fan W."/>
            <person name="Wang S."/>
            <person name="Wang H."/>
            <person name="Wang A."/>
            <person name="Jiang F."/>
            <person name="Liu H."/>
            <person name="Zhao H."/>
            <person name="Xu D."/>
            <person name="Zhang Y."/>
        </authorList>
    </citation>
    <scope>NUCLEOTIDE SEQUENCE [LARGE SCALE GENOMIC DNA]</scope>
    <source>
        <strain evidence="2">cv. Yunnan</strain>
        <tissue evidence="1">Leaves</tissue>
    </source>
</reference>
<gene>
    <name evidence="1" type="ORF">L1987_80379</name>
</gene>
<sequence length="106" mass="12265">MISWSVIEYGKQMATSGELGHAMDAVKWGYRLAHESSPSIPCSLWIAHQLKLQLWIIKRNESRNMELPDAVSWNSWDKKEKAMVDSRDDEYKHVVFVETATVQKTN</sequence>
<keyword evidence="2" id="KW-1185">Reference proteome</keyword>
<organism evidence="1 2">
    <name type="scientific">Smallanthus sonchifolius</name>
    <dbReference type="NCBI Taxonomy" id="185202"/>
    <lineage>
        <taxon>Eukaryota</taxon>
        <taxon>Viridiplantae</taxon>
        <taxon>Streptophyta</taxon>
        <taxon>Embryophyta</taxon>
        <taxon>Tracheophyta</taxon>
        <taxon>Spermatophyta</taxon>
        <taxon>Magnoliopsida</taxon>
        <taxon>eudicotyledons</taxon>
        <taxon>Gunneridae</taxon>
        <taxon>Pentapetalae</taxon>
        <taxon>asterids</taxon>
        <taxon>campanulids</taxon>
        <taxon>Asterales</taxon>
        <taxon>Asteraceae</taxon>
        <taxon>Asteroideae</taxon>
        <taxon>Heliantheae alliance</taxon>
        <taxon>Millerieae</taxon>
        <taxon>Smallanthus</taxon>
    </lineage>
</organism>
<dbReference type="EMBL" id="CM042044">
    <property type="protein sequence ID" value="KAI3686695.1"/>
    <property type="molecule type" value="Genomic_DNA"/>
</dbReference>
<evidence type="ECO:0000313" key="2">
    <source>
        <dbReference type="Proteomes" id="UP001056120"/>
    </source>
</evidence>
<reference evidence="2" key="1">
    <citation type="journal article" date="2022" name="Mol. Ecol. Resour.">
        <title>The genomes of chicory, endive, great burdock and yacon provide insights into Asteraceae palaeo-polyploidization history and plant inulin production.</title>
        <authorList>
            <person name="Fan W."/>
            <person name="Wang S."/>
            <person name="Wang H."/>
            <person name="Wang A."/>
            <person name="Jiang F."/>
            <person name="Liu H."/>
            <person name="Zhao H."/>
            <person name="Xu D."/>
            <person name="Zhang Y."/>
        </authorList>
    </citation>
    <scope>NUCLEOTIDE SEQUENCE [LARGE SCALE GENOMIC DNA]</scope>
    <source>
        <strain evidence="2">cv. Yunnan</strain>
    </source>
</reference>
<comment type="caution">
    <text evidence="1">The sequence shown here is derived from an EMBL/GenBank/DDBJ whole genome shotgun (WGS) entry which is preliminary data.</text>
</comment>
<dbReference type="Proteomes" id="UP001056120">
    <property type="component" value="Linkage Group LG27"/>
</dbReference>